<dbReference type="Proteomes" id="UP000183413">
    <property type="component" value="Unassembled WGS sequence"/>
</dbReference>
<name>A0A1I5EEW2_9ACTN</name>
<evidence type="ECO:0000313" key="2">
    <source>
        <dbReference type="Proteomes" id="UP000183413"/>
    </source>
</evidence>
<protein>
    <submittedName>
        <fullName evidence="1">Uncharacterized protein</fullName>
    </submittedName>
</protein>
<dbReference type="AlphaFoldDB" id="A0A1I5EEW2"/>
<gene>
    <name evidence="1" type="ORF">SAMN04489713_10494</name>
</gene>
<reference evidence="1 2" key="1">
    <citation type="submission" date="2016-10" db="EMBL/GenBank/DDBJ databases">
        <authorList>
            <person name="de Groot N.N."/>
        </authorList>
    </citation>
    <scope>NUCLEOTIDE SEQUENCE [LARGE SCALE GENOMIC DNA]</scope>
    <source>
        <strain evidence="1 2">DSM 43067</strain>
    </source>
</reference>
<sequence length="152" mass="17718">MSADETARLVRGLTPEERQAIALLDLQALVRENAGRDFKASEPAYGVLDCLRYWEVLISRMEEGWRRQDYYMVYEYLNVLTVRDGIDEFLDAMPHGLQGKVEACVKRLDARYRAVTSEDGGAELSQYWRPLAEGRETRWWWTRCPTELPPGW</sequence>
<keyword evidence="2" id="KW-1185">Reference proteome</keyword>
<evidence type="ECO:0000313" key="1">
    <source>
        <dbReference type="EMBL" id="SFO10005.1"/>
    </source>
</evidence>
<dbReference type="EMBL" id="FOVH01000004">
    <property type="protein sequence ID" value="SFO10005.1"/>
    <property type="molecule type" value="Genomic_DNA"/>
</dbReference>
<proteinExistence type="predicted"/>
<accession>A0A1I5EEW2</accession>
<dbReference type="RefSeq" id="WP_075021017.1">
    <property type="nucleotide sequence ID" value="NZ_FOVH01000004.1"/>
</dbReference>
<dbReference type="InParanoid" id="A0A1I5EEW2"/>
<organism evidence="1 2">
    <name type="scientific">Actinomadura madurae</name>
    <dbReference type="NCBI Taxonomy" id="1993"/>
    <lineage>
        <taxon>Bacteria</taxon>
        <taxon>Bacillati</taxon>
        <taxon>Actinomycetota</taxon>
        <taxon>Actinomycetes</taxon>
        <taxon>Streptosporangiales</taxon>
        <taxon>Thermomonosporaceae</taxon>
        <taxon>Actinomadura</taxon>
    </lineage>
</organism>